<organism evidence="1 2">
    <name type="scientific">Cynara cardunculus var. scolymus</name>
    <name type="common">Globe artichoke</name>
    <name type="synonym">Cynara scolymus</name>
    <dbReference type="NCBI Taxonomy" id="59895"/>
    <lineage>
        <taxon>Eukaryota</taxon>
        <taxon>Viridiplantae</taxon>
        <taxon>Streptophyta</taxon>
        <taxon>Embryophyta</taxon>
        <taxon>Tracheophyta</taxon>
        <taxon>Spermatophyta</taxon>
        <taxon>Magnoliopsida</taxon>
        <taxon>eudicotyledons</taxon>
        <taxon>Gunneridae</taxon>
        <taxon>Pentapetalae</taxon>
        <taxon>asterids</taxon>
        <taxon>campanulids</taxon>
        <taxon>Asterales</taxon>
        <taxon>Asteraceae</taxon>
        <taxon>Carduoideae</taxon>
        <taxon>Cardueae</taxon>
        <taxon>Carduinae</taxon>
        <taxon>Cynara</taxon>
    </lineage>
</organism>
<protein>
    <submittedName>
        <fullName evidence="1">Uncharacterized protein</fullName>
    </submittedName>
</protein>
<comment type="caution">
    <text evidence="1">The sequence shown here is derived from an EMBL/GenBank/DDBJ whole genome shotgun (WGS) entry which is preliminary data.</text>
</comment>
<evidence type="ECO:0000313" key="2">
    <source>
        <dbReference type="Proteomes" id="UP000243975"/>
    </source>
</evidence>
<feature type="non-terminal residue" evidence="1">
    <location>
        <position position="1"/>
    </location>
</feature>
<gene>
    <name evidence="1" type="ORF">Ccrd_026787</name>
</gene>
<keyword evidence="2" id="KW-1185">Reference proteome</keyword>
<proteinExistence type="predicted"/>
<evidence type="ECO:0000313" key="1">
    <source>
        <dbReference type="EMBL" id="KVH88452.1"/>
    </source>
</evidence>
<accession>A0A124SAS8</accession>
<reference evidence="1 2" key="1">
    <citation type="journal article" date="2016" name="Sci. Rep.">
        <title>The genome sequence of the outbreeding globe artichoke constructed de novo incorporating a phase-aware low-pass sequencing strategy of F1 progeny.</title>
        <authorList>
            <person name="Scaglione D."/>
            <person name="Reyes-Chin-Wo S."/>
            <person name="Acquadro A."/>
            <person name="Froenicke L."/>
            <person name="Portis E."/>
            <person name="Beitel C."/>
            <person name="Tirone M."/>
            <person name="Mauro R."/>
            <person name="Lo Monaco A."/>
            <person name="Mauromicale G."/>
            <person name="Faccioli P."/>
            <person name="Cattivelli L."/>
            <person name="Rieseberg L."/>
            <person name="Michelmore R."/>
            <person name="Lanteri S."/>
        </authorList>
    </citation>
    <scope>NUCLEOTIDE SEQUENCE [LARGE SCALE GENOMIC DNA]</scope>
    <source>
        <strain evidence="1">2C</strain>
    </source>
</reference>
<dbReference type="AlphaFoldDB" id="A0A124SAS8"/>
<dbReference type="Proteomes" id="UP000243975">
    <property type="component" value="Unassembled WGS sequence"/>
</dbReference>
<sequence length="93" mass="10827">MMLAIVYGAIMKAGKVGNKVAAFYISKLKGKINYCENPSLISFSLPKTHKLNSRFLYFKSHVFDLLIKKQYEKHEFLCIRLMVLSYFHGLFML</sequence>
<dbReference type="EMBL" id="LEKV01005407">
    <property type="protein sequence ID" value="KVH88452.1"/>
    <property type="molecule type" value="Genomic_DNA"/>
</dbReference>
<dbReference type="Gramene" id="KVH88452">
    <property type="protein sequence ID" value="KVH88452"/>
    <property type="gene ID" value="Ccrd_026787"/>
</dbReference>
<name>A0A124SAS8_CYNCS</name>